<dbReference type="EMBL" id="FOLQ01000001">
    <property type="protein sequence ID" value="SFB94214.1"/>
    <property type="molecule type" value="Genomic_DNA"/>
</dbReference>
<keyword evidence="3" id="KW-1185">Reference proteome</keyword>
<name>A0A1I1F4H2_9BACT</name>
<dbReference type="Proteomes" id="UP000198598">
    <property type="component" value="Unassembled WGS sequence"/>
</dbReference>
<accession>A0A1I1F4H2</accession>
<gene>
    <name evidence="2" type="ORF">SAMN05216167_101148</name>
</gene>
<keyword evidence="1" id="KW-0472">Membrane</keyword>
<protein>
    <submittedName>
        <fullName evidence="2">Uncharacterized protein</fullName>
    </submittedName>
</protein>
<proteinExistence type="predicted"/>
<reference evidence="2 3" key="1">
    <citation type="submission" date="2016-10" db="EMBL/GenBank/DDBJ databases">
        <authorList>
            <person name="de Groot N.N."/>
        </authorList>
    </citation>
    <scope>NUCLEOTIDE SEQUENCE [LARGE SCALE GENOMIC DNA]</scope>
    <source>
        <strain evidence="2 3">DSM 26130</strain>
    </source>
</reference>
<organism evidence="2 3">
    <name type="scientific">Spirosoma endophyticum</name>
    <dbReference type="NCBI Taxonomy" id="662367"/>
    <lineage>
        <taxon>Bacteria</taxon>
        <taxon>Pseudomonadati</taxon>
        <taxon>Bacteroidota</taxon>
        <taxon>Cytophagia</taxon>
        <taxon>Cytophagales</taxon>
        <taxon>Cytophagaceae</taxon>
        <taxon>Spirosoma</taxon>
    </lineage>
</organism>
<sequence>MKSILRYSLLAGIAALAVLMIIFYQEYMGEDTDPATENQANPVIYSRLNAIVTDTASRKARPNSAVTSLKITYTDIDTKEVASFQMNYHSQPAIAIGDTVTKDKGEKLLLLYKKGGTIVTVPIE</sequence>
<dbReference type="RefSeq" id="WP_093822556.1">
    <property type="nucleotide sequence ID" value="NZ_FOLQ01000001.1"/>
</dbReference>
<dbReference type="AlphaFoldDB" id="A0A1I1F4H2"/>
<evidence type="ECO:0000313" key="2">
    <source>
        <dbReference type="EMBL" id="SFB94214.1"/>
    </source>
</evidence>
<dbReference type="OrthoDB" id="9898051at2"/>
<keyword evidence="1" id="KW-1133">Transmembrane helix</keyword>
<evidence type="ECO:0000256" key="1">
    <source>
        <dbReference type="SAM" id="Phobius"/>
    </source>
</evidence>
<keyword evidence="1" id="KW-0812">Transmembrane</keyword>
<dbReference type="STRING" id="662367.SAMN05216167_101148"/>
<feature type="transmembrane region" description="Helical" evidence="1">
    <location>
        <begin position="7"/>
        <end position="24"/>
    </location>
</feature>
<evidence type="ECO:0000313" key="3">
    <source>
        <dbReference type="Proteomes" id="UP000198598"/>
    </source>
</evidence>